<comment type="caution">
    <text evidence="2">The sequence shown here is derived from an EMBL/GenBank/DDBJ whole genome shotgun (WGS) entry which is preliminary data.</text>
</comment>
<organism evidence="2 3">
    <name type="scientific">Tsuneonella deserti</name>
    <dbReference type="NCBI Taxonomy" id="2035528"/>
    <lineage>
        <taxon>Bacteria</taxon>
        <taxon>Pseudomonadati</taxon>
        <taxon>Pseudomonadota</taxon>
        <taxon>Alphaproteobacteria</taxon>
        <taxon>Sphingomonadales</taxon>
        <taxon>Erythrobacteraceae</taxon>
        <taxon>Tsuneonella</taxon>
    </lineage>
</organism>
<sequence length="111" mass="12307">MSIADLYHRFILWIGDGTGASDSLLHVHAGMAVLLAARLVTGRSLATPLPFLVVCIAELANEVLDRAYSGTWLWGDTSLDILNTLFWPFVLMVGLRARRSREARRIRASGR</sequence>
<evidence type="ECO:0008006" key="4">
    <source>
        <dbReference type="Google" id="ProtNLM"/>
    </source>
</evidence>
<name>A0ABQ1S9S8_9SPHN</name>
<evidence type="ECO:0000256" key="1">
    <source>
        <dbReference type="SAM" id="Phobius"/>
    </source>
</evidence>
<keyword evidence="1" id="KW-0812">Transmembrane</keyword>
<feature type="transmembrane region" description="Helical" evidence="1">
    <location>
        <begin position="81"/>
        <end position="97"/>
    </location>
</feature>
<gene>
    <name evidence="2" type="ORF">GCM10011515_23240</name>
</gene>
<dbReference type="EMBL" id="BMKL01000001">
    <property type="protein sequence ID" value="GGE02985.1"/>
    <property type="molecule type" value="Genomic_DNA"/>
</dbReference>
<keyword evidence="1" id="KW-1133">Transmembrane helix</keyword>
<reference evidence="3" key="1">
    <citation type="journal article" date="2019" name="Int. J. Syst. Evol. Microbiol.">
        <title>The Global Catalogue of Microorganisms (GCM) 10K type strain sequencing project: providing services to taxonomists for standard genome sequencing and annotation.</title>
        <authorList>
            <consortium name="The Broad Institute Genomics Platform"/>
            <consortium name="The Broad Institute Genome Sequencing Center for Infectious Disease"/>
            <person name="Wu L."/>
            <person name="Ma J."/>
        </authorList>
    </citation>
    <scope>NUCLEOTIDE SEQUENCE [LARGE SCALE GENOMIC DNA]</scope>
    <source>
        <strain evidence="3">CGMCC 1.15959</strain>
    </source>
</reference>
<keyword evidence="3" id="KW-1185">Reference proteome</keyword>
<protein>
    <recommendedName>
        <fullName evidence="4">VanZ like family protein</fullName>
    </recommendedName>
</protein>
<proteinExistence type="predicted"/>
<keyword evidence="1" id="KW-0472">Membrane</keyword>
<evidence type="ECO:0000313" key="3">
    <source>
        <dbReference type="Proteomes" id="UP000619041"/>
    </source>
</evidence>
<dbReference type="Proteomes" id="UP000619041">
    <property type="component" value="Unassembled WGS sequence"/>
</dbReference>
<accession>A0ABQ1S9S8</accession>
<evidence type="ECO:0000313" key="2">
    <source>
        <dbReference type="EMBL" id="GGE02985.1"/>
    </source>
</evidence>